<organism evidence="10">
    <name type="scientific">uncultured Nocardioides sp</name>
    <dbReference type="NCBI Taxonomy" id="198441"/>
    <lineage>
        <taxon>Bacteria</taxon>
        <taxon>Bacillati</taxon>
        <taxon>Actinomycetota</taxon>
        <taxon>Actinomycetes</taxon>
        <taxon>Propionibacteriales</taxon>
        <taxon>Nocardioidaceae</taxon>
        <taxon>Nocardioides</taxon>
        <taxon>environmental samples</taxon>
    </lineage>
</organism>
<accession>A0A6J4NQF3</accession>
<dbReference type="PANTHER" id="PTHR42718">
    <property type="entry name" value="MAJOR FACILITATOR SUPERFAMILY MULTIDRUG TRANSPORTER MFSC"/>
    <property type="match status" value="1"/>
</dbReference>
<keyword evidence="3" id="KW-0813">Transport</keyword>
<feature type="transmembrane region" description="Helical" evidence="8">
    <location>
        <begin position="338"/>
        <end position="359"/>
    </location>
</feature>
<evidence type="ECO:0000259" key="9">
    <source>
        <dbReference type="PROSITE" id="PS50850"/>
    </source>
</evidence>
<dbReference type="InterPro" id="IPR020846">
    <property type="entry name" value="MFS_dom"/>
</dbReference>
<evidence type="ECO:0000313" key="10">
    <source>
        <dbReference type="EMBL" id="CAA9388821.1"/>
    </source>
</evidence>
<reference evidence="10" key="1">
    <citation type="submission" date="2020-02" db="EMBL/GenBank/DDBJ databases">
        <authorList>
            <person name="Meier V. D."/>
        </authorList>
    </citation>
    <scope>NUCLEOTIDE SEQUENCE</scope>
    <source>
        <strain evidence="10">AVDCRST_MAG06</strain>
    </source>
</reference>
<feature type="transmembrane region" description="Helical" evidence="8">
    <location>
        <begin position="42"/>
        <end position="58"/>
    </location>
</feature>
<keyword evidence="7 8" id="KW-0472">Membrane</keyword>
<protein>
    <submittedName>
        <fullName evidence="10">Multidrug resistance transporter, Bcr/CflA family</fullName>
    </submittedName>
</protein>
<dbReference type="GO" id="GO:0042910">
    <property type="term" value="F:xenobiotic transmembrane transporter activity"/>
    <property type="evidence" value="ECO:0007669"/>
    <property type="project" value="InterPro"/>
</dbReference>
<keyword evidence="5 8" id="KW-0812">Transmembrane</keyword>
<dbReference type="InterPro" id="IPR011701">
    <property type="entry name" value="MFS"/>
</dbReference>
<dbReference type="SUPFAM" id="SSF103473">
    <property type="entry name" value="MFS general substrate transporter"/>
    <property type="match status" value="1"/>
</dbReference>
<sequence>MVVVPLLLAGLSMLGPFSIDTPFPAFKRMGADLDVTSDRMQLVVSAYLLAFGLMSPFHGPLSDAVGRRPVILAGCTVFAVASVGCAFSTSLPMLLGFRVLQGLSAGGGVIVSRTVIRDVFDGPQAQRLMSRVMMIFGVAPAVAPIVGGLLLQAGPWPVIFWFLAGVGLLLVALVAVALPETHPAERRTPLAVRPLLGSLAEVSLNLAFHRVAWAAALGFGGQFLYIGSAPIFVVDLLGRGELDFWVFFVPMISGVMLGAWISGRAAGRVPGRRLVTWSMVLATGGAVLNVVLATLPTAAELPYAVVGPAVIAVGTAAAYPTLQLVLLDMFPRSRGAAVSMFTFFALLLNGLTVALVTPWVTHSVLTLALGSAVLVVAGQLCWAWHLRAMATPVPASRPEPSEPTECL</sequence>
<dbReference type="PANTHER" id="PTHR42718:SF9">
    <property type="entry name" value="MAJOR FACILITATOR SUPERFAMILY MULTIDRUG TRANSPORTER MFSC"/>
    <property type="match status" value="1"/>
</dbReference>
<feature type="transmembrane region" description="Helical" evidence="8">
    <location>
        <begin position="301"/>
        <end position="326"/>
    </location>
</feature>
<dbReference type="InterPro" id="IPR036259">
    <property type="entry name" value="MFS_trans_sf"/>
</dbReference>
<feature type="transmembrane region" description="Helical" evidence="8">
    <location>
        <begin position="70"/>
        <end position="89"/>
    </location>
</feature>
<evidence type="ECO:0000256" key="4">
    <source>
        <dbReference type="ARBA" id="ARBA00022475"/>
    </source>
</evidence>
<dbReference type="NCBIfam" id="TIGR00710">
    <property type="entry name" value="efflux_Bcr_CflA"/>
    <property type="match status" value="1"/>
</dbReference>
<comment type="subcellular location">
    <subcellularLocation>
        <location evidence="1">Cell membrane</location>
        <topology evidence="1">Multi-pass membrane protein</topology>
    </subcellularLocation>
</comment>
<dbReference type="GO" id="GO:1990961">
    <property type="term" value="P:xenobiotic detoxification by transmembrane export across the plasma membrane"/>
    <property type="evidence" value="ECO:0007669"/>
    <property type="project" value="InterPro"/>
</dbReference>
<evidence type="ECO:0000256" key="7">
    <source>
        <dbReference type="ARBA" id="ARBA00023136"/>
    </source>
</evidence>
<feature type="transmembrane region" description="Helical" evidence="8">
    <location>
        <begin position="274"/>
        <end position="295"/>
    </location>
</feature>
<dbReference type="EMBL" id="CADCUP010000102">
    <property type="protein sequence ID" value="CAA9388821.1"/>
    <property type="molecule type" value="Genomic_DNA"/>
</dbReference>
<evidence type="ECO:0000256" key="1">
    <source>
        <dbReference type="ARBA" id="ARBA00004651"/>
    </source>
</evidence>
<feature type="transmembrane region" description="Helical" evidence="8">
    <location>
        <begin position="211"/>
        <end position="232"/>
    </location>
</feature>
<gene>
    <name evidence="10" type="ORF">AVDCRST_MAG06-1449</name>
</gene>
<keyword evidence="4" id="KW-1003">Cell membrane</keyword>
<keyword evidence="6 8" id="KW-1133">Transmembrane helix</keyword>
<dbReference type="InterPro" id="IPR004812">
    <property type="entry name" value="Efflux_drug-R_Bcr/CmlA"/>
</dbReference>
<feature type="transmembrane region" description="Helical" evidence="8">
    <location>
        <begin position="158"/>
        <end position="178"/>
    </location>
</feature>
<evidence type="ECO:0000256" key="8">
    <source>
        <dbReference type="SAM" id="Phobius"/>
    </source>
</evidence>
<evidence type="ECO:0000256" key="6">
    <source>
        <dbReference type="ARBA" id="ARBA00022989"/>
    </source>
</evidence>
<evidence type="ECO:0000256" key="3">
    <source>
        <dbReference type="ARBA" id="ARBA00022448"/>
    </source>
</evidence>
<comment type="similarity">
    <text evidence="2">Belongs to the major facilitator superfamily. Bcr/CmlA family.</text>
</comment>
<dbReference type="PROSITE" id="PS50850">
    <property type="entry name" value="MFS"/>
    <property type="match status" value="1"/>
</dbReference>
<evidence type="ECO:0000256" key="5">
    <source>
        <dbReference type="ARBA" id="ARBA00022692"/>
    </source>
</evidence>
<dbReference type="Pfam" id="PF07690">
    <property type="entry name" value="MFS_1"/>
    <property type="match status" value="1"/>
</dbReference>
<name>A0A6J4NQF3_9ACTN</name>
<feature type="transmembrane region" description="Helical" evidence="8">
    <location>
        <begin position="128"/>
        <end position="152"/>
    </location>
</feature>
<dbReference type="CDD" id="cd17320">
    <property type="entry name" value="MFS_MdfA_MDR_like"/>
    <property type="match status" value="1"/>
</dbReference>
<dbReference type="GO" id="GO:0005886">
    <property type="term" value="C:plasma membrane"/>
    <property type="evidence" value="ECO:0007669"/>
    <property type="project" value="UniProtKB-SubCell"/>
</dbReference>
<dbReference type="AlphaFoldDB" id="A0A6J4NQF3"/>
<proteinExistence type="inferred from homology"/>
<feature type="transmembrane region" description="Helical" evidence="8">
    <location>
        <begin position="244"/>
        <end position="262"/>
    </location>
</feature>
<feature type="domain" description="Major facilitator superfamily (MFS) profile" evidence="9">
    <location>
        <begin position="1"/>
        <end position="389"/>
    </location>
</feature>
<feature type="transmembrane region" description="Helical" evidence="8">
    <location>
        <begin position="365"/>
        <end position="384"/>
    </location>
</feature>
<feature type="transmembrane region" description="Helical" evidence="8">
    <location>
        <begin position="95"/>
        <end position="116"/>
    </location>
</feature>
<dbReference type="Gene3D" id="1.20.1720.10">
    <property type="entry name" value="Multidrug resistance protein D"/>
    <property type="match status" value="1"/>
</dbReference>
<evidence type="ECO:0000256" key="2">
    <source>
        <dbReference type="ARBA" id="ARBA00006236"/>
    </source>
</evidence>